<dbReference type="Proteomes" id="UP001642360">
    <property type="component" value="Unassembled WGS sequence"/>
</dbReference>
<evidence type="ECO:0000313" key="3">
    <source>
        <dbReference type="Proteomes" id="UP001642360"/>
    </source>
</evidence>
<evidence type="ECO:0000313" key="2">
    <source>
        <dbReference type="EMBL" id="CAK9181281.1"/>
    </source>
</evidence>
<gene>
    <name evidence="2" type="ORF">ILEXP_LOCUS51334</name>
</gene>
<name>A0ABC8UJU0_9AQUA</name>
<feature type="region of interest" description="Disordered" evidence="1">
    <location>
        <begin position="25"/>
        <end position="68"/>
    </location>
</feature>
<sequence>MPVDPGKACVFRHFAGVNGSFRKGYAGEIQKPSRRRDGRSRFEGQLPTPQPPPTHHPIAPSTTTDPLPLFHCGPTPPQHPSLMPHTTTTTTTTQNLELLLGSITEVFKN</sequence>
<organism evidence="2 3">
    <name type="scientific">Ilex paraguariensis</name>
    <name type="common">yerba mate</name>
    <dbReference type="NCBI Taxonomy" id="185542"/>
    <lineage>
        <taxon>Eukaryota</taxon>
        <taxon>Viridiplantae</taxon>
        <taxon>Streptophyta</taxon>
        <taxon>Embryophyta</taxon>
        <taxon>Tracheophyta</taxon>
        <taxon>Spermatophyta</taxon>
        <taxon>Magnoliopsida</taxon>
        <taxon>eudicotyledons</taxon>
        <taxon>Gunneridae</taxon>
        <taxon>Pentapetalae</taxon>
        <taxon>asterids</taxon>
        <taxon>campanulids</taxon>
        <taxon>Aquifoliales</taxon>
        <taxon>Aquifoliaceae</taxon>
        <taxon>Ilex</taxon>
    </lineage>
</organism>
<comment type="caution">
    <text evidence="2">The sequence shown here is derived from an EMBL/GenBank/DDBJ whole genome shotgun (WGS) entry which is preliminary data.</text>
</comment>
<dbReference type="EMBL" id="CAUOFW020007980">
    <property type="protein sequence ID" value="CAK9181281.1"/>
    <property type="molecule type" value="Genomic_DNA"/>
</dbReference>
<accession>A0ABC8UJU0</accession>
<reference evidence="2 3" key="1">
    <citation type="submission" date="2024-02" db="EMBL/GenBank/DDBJ databases">
        <authorList>
            <person name="Vignale AGUSTIN F."/>
            <person name="Sosa J E."/>
            <person name="Modenutti C."/>
        </authorList>
    </citation>
    <scope>NUCLEOTIDE SEQUENCE [LARGE SCALE GENOMIC DNA]</scope>
</reference>
<protein>
    <submittedName>
        <fullName evidence="2">Uncharacterized protein</fullName>
    </submittedName>
</protein>
<keyword evidence="3" id="KW-1185">Reference proteome</keyword>
<proteinExistence type="predicted"/>
<dbReference type="AlphaFoldDB" id="A0ABC8UJU0"/>
<evidence type="ECO:0000256" key="1">
    <source>
        <dbReference type="SAM" id="MobiDB-lite"/>
    </source>
</evidence>